<dbReference type="SUPFAM" id="SSF52317">
    <property type="entry name" value="Class I glutamine amidotransferase-like"/>
    <property type="match status" value="1"/>
</dbReference>
<dbReference type="Pfam" id="PF12833">
    <property type="entry name" value="HTH_18"/>
    <property type="match status" value="1"/>
</dbReference>
<dbReference type="Gene3D" id="3.40.50.880">
    <property type="match status" value="1"/>
</dbReference>
<evidence type="ECO:0000256" key="3">
    <source>
        <dbReference type="ARBA" id="ARBA00023163"/>
    </source>
</evidence>
<evidence type="ECO:0000313" key="6">
    <source>
        <dbReference type="Proteomes" id="UP000215506"/>
    </source>
</evidence>
<dbReference type="GO" id="GO:0043565">
    <property type="term" value="F:sequence-specific DNA binding"/>
    <property type="evidence" value="ECO:0007669"/>
    <property type="project" value="InterPro"/>
</dbReference>
<dbReference type="RefSeq" id="WP_223273179.1">
    <property type="nucleotide sequence ID" value="NZ_NGAF01000001.1"/>
</dbReference>
<dbReference type="CDD" id="cd03137">
    <property type="entry name" value="GATase1_AraC_1"/>
    <property type="match status" value="1"/>
</dbReference>
<dbReference type="Gene3D" id="1.10.10.60">
    <property type="entry name" value="Homeodomain-like"/>
    <property type="match status" value="1"/>
</dbReference>
<dbReference type="PROSITE" id="PS01124">
    <property type="entry name" value="HTH_ARAC_FAMILY_2"/>
    <property type="match status" value="1"/>
</dbReference>
<dbReference type="InterPro" id="IPR052158">
    <property type="entry name" value="INH-QAR"/>
</dbReference>
<dbReference type="SUPFAM" id="SSF46689">
    <property type="entry name" value="Homeodomain-like"/>
    <property type="match status" value="2"/>
</dbReference>
<dbReference type="AlphaFoldDB" id="A0A231HE39"/>
<keyword evidence="6" id="KW-1185">Reference proteome</keyword>
<feature type="domain" description="HTH araC/xylS-type" evidence="4">
    <location>
        <begin position="227"/>
        <end position="325"/>
    </location>
</feature>
<dbReference type="InterPro" id="IPR018062">
    <property type="entry name" value="HTH_AraC-typ_CS"/>
</dbReference>
<keyword evidence="2" id="KW-0238">DNA-binding</keyword>
<evidence type="ECO:0000259" key="4">
    <source>
        <dbReference type="PROSITE" id="PS01124"/>
    </source>
</evidence>
<dbReference type="SMART" id="SM00342">
    <property type="entry name" value="HTH_ARAC"/>
    <property type="match status" value="1"/>
</dbReference>
<dbReference type="Proteomes" id="UP000215506">
    <property type="component" value="Unassembled WGS sequence"/>
</dbReference>
<protein>
    <submittedName>
        <fullName evidence="5">HTH-type transcriptional regulator CdhR</fullName>
    </submittedName>
</protein>
<organism evidence="5 6">
    <name type="scientific">Nocardia cerradoensis</name>
    <dbReference type="NCBI Taxonomy" id="85688"/>
    <lineage>
        <taxon>Bacteria</taxon>
        <taxon>Bacillati</taxon>
        <taxon>Actinomycetota</taxon>
        <taxon>Actinomycetes</taxon>
        <taxon>Mycobacteriales</taxon>
        <taxon>Nocardiaceae</taxon>
        <taxon>Nocardia</taxon>
    </lineage>
</organism>
<dbReference type="InterPro" id="IPR002818">
    <property type="entry name" value="DJ-1/PfpI"/>
</dbReference>
<dbReference type="InterPro" id="IPR009057">
    <property type="entry name" value="Homeodomain-like_sf"/>
</dbReference>
<dbReference type="Pfam" id="PF01965">
    <property type="entry name" value="DJ-1_PfpI"/>
    <property type="match status" value="1"/>
</dbReference>
<dbReference type="InterPro" id="IPR018060">
    <property type="entry name" value="HTH_AraC"/>
</dbReference>
<keyword evidence="1" id="KW-0805">Transcription regulation</keyword>
<name>A0A231HE39_9NOCA</name>
<proteinExistence type="predicted"/>
<evidence type="ECO:0000256" key="2">
    <source>
        <dbReference type="ARBA" id="ARBA00023125"/>
    </source>
</evidence>
<accession>A0A231HE39</accession>
<sequence>MTAEMVCESGQPGTVAVAVAPGQPVFEVAIPYQVFFEPPPGVDAEHWYRLRLCGPRGTRHATLRDPFVTLTDYDYDDLIAADTVVVPATPNVREDPPADLVAAVRAAYEAGARIAALCSGAFVLAAAGLLDGRRMTTHWKHVPALLERYPHLDVDASVLYIDDGRILTSAGTMAGMDLCIHLIRKDLGSHVANAAARGLVVPPHRAGGQAQYLRNPVPLDAADPGVAATLQWALTRLDTVLTVGDLARHSGLSERTLARRFHAELGTTPLRWLLTQRIIRARELLETTDFAVDVVAERCGLGSAANLRAHFGREVGVSPSEYRRSHRSNRHEVVVAAEHA</sequence>
<dbReference type="PROSITE" id="PS00041">
    <property type="entry name" value="HTH_ARAC_FAMILY_1"/>
    <property type="match status" value="1"/>
</dbReference>
<dbReference type="PANTHER" id="PTHR43130">
    <property type="entry name" value="ARAC-FAMILY TRANSCRIPTIONAL REGULATOR"/>
    <property type="match status" value="1"/>
</dbReference>
<dbReference type="PANTHER" id="PTHR43130:SF3">
    <property type="entry name" value="HTH-TYPE TRANSCRIPTIONAL REGULATOR RV1931C"/>
    <property type="match status" value="1"/>
</dbReference>
<dbReference type="InterPro" id="IPR029062">
    <property type="entry name" value="Class_I_gatase-like"/>
</dbReference>
<comment type="caution">
    <text evidence="5">The sequence shown here is derived from an EMBL/GenBank/DDBJ whole genome shotgun (WGS) entry which is preliminary data.</text>
</comment>
<gene>
    <name evidence="5" type="primary">cdhR_2</name>
    <name evidence="5" type="ORF">B7C42_00332</name>
</gene>
<reference evidence="5 6" key="1">
    <citation type="submission" date="2017-07" db="EMBL/GenBank/DDBJ databases">
        <title>First draft Genome Sequence of Nocardia cerradoensis isolated from human infection.</title>
        <authorList>
            <person name="Carrasco G."/>
        </authorList>
    </citation>
    <scope>NUCLEOTIDE SEQUENCE [LARGE SCALE GENOMIC DNA]</scope>
    <source>
        <strain evidence="5 6">CNM20130759</strain>
    </source>
</reference>
<keyword evidence="3" id="KW-0804">Transcription</keyword>
<dbReference type="EMBL" id="NGAF01000001">
    <property type="protein sequence ID" value="OXR47210.1"/>
    <property type="molecule type" value="Genomic_DNA"/>
</dbReference>
<evidence type="ECO:0000313" key="5">
    <source>
        <dbReference type="EMBL" id="OXR47210.1"/>
    </source>
</evidence>
<evidence type="ECO:0000256" key="1">
    <source>
        <dbReference type="ARBA" id="ARBA00023015"/>
    </source>
</evidence>
<dbReference type="GO" id="GO:0003700">
    <property type="term" value="F:DNA-binding transcription factor activity"/>
    <property type="evidence" value="ECO:0007669"/>
    <property type="project" value="InterPro"/>
</dbReference>